<keyword evidence="6" id="KW-1185">Reference proteome</keyword>
<dbReference type="PANTHER" id="PTHR43130">
    <property type="entry name" value="ARAC-FAMILY TRANSCRIPTIONAL REGULATOR"/>
    <property type="match status" value="1"/>
</dbReference>
<evidence type="ECO:0000256" key="1">
    <source>
        <dbReference type="ARBA" id="ARBA00023015"/>
    </source>
</evidence>
<dbReference type="InterPro" id="IPR009057">
    <property type="entry name" value="Homeodomain-like_sf"/>
</dbReference>
<dbReference type="AlphaFoldDB" id="A0A7X1ND42"/>
<dbReference type="Gene3D" id="1.10.10.60">
    <property type="entry name" value="Homeodomain-like"/>
    <property type="match status" value="1"/>
</dbReference>
<gene>
    <name evidence="5" type="ORF">GCT13_23400</name>
</gene>
<accession>A0A7X1ND42</accession>
<feature type="region of interest" description="Disordered" evidence="3">
    <location>
        <begin position="347"/>
        <end position="366"/>
    </location>
</feature>
<organism evidence="5 6">
    <name type="scientific">Paraburkholderia franconis</name>
    <dbReference type="NCBI Taxonomy" id="2654983"/>
    <lineage>
        <taxon>Bacteria</taxon>
        <taxon>Pseudomonadati</taxon>
        <taxon>Pseudomonadota</taxon>
        <taxon>Betaproteobacteria</taxon>
        <taxon>Burkholderiales</taxon>
        <taxon>Burkholderiaceae</taxon>
        <taxon>Paraburkholderia</taxon>
    </lineage>
</organism>
<proteinExistence type="predicted"/>
<dbReference type="InterPro" id="IPR002818">
    <property type="entry name" value="DJ-1/PfpI"/>
</dbReference>
<dbReference type="EMBL" id="WHNP01000022">
    <property type="protein sequence ID" value="MPW19760.1"/>
    <property type="molecule type" value="Genomic_DNA"/>
</dbReference>
<dbReference type="GO" id="GO:0003700">
    <property type="term" value="F:DNA-binding transcription factor activity"/>
    <property type="evidence" value="ECO:0007669"/>
    <property type="project" value="InterPro"/>
</dbReference>
<dbReference type="SMART" id="SM00342">
    <property type="entry name" value="HTH_ARAC"/>
    <property type="match status" value="1"/>
</dbReference>
<dbReference type="GO" id="GO:0043565">
    <property type="term" value="F:sequence-specific DNA binding"/>
    <property type="evidence" value="ECO:0007669"/>
    <property type="project" value="InterPro"/>
</dbReference>
<dbReference type="InterPro" id="IPR029062">
    <property type="entry name" value="Class_I_gatase-like"/>
</dbReference>
<evidence type="ECO:0000313" key="6">
    <source>
        <dbReference type="Proteomes" id="UP000484381"/>
    </source>
</evidence>
<evidence type="ECO:0000313" key="5">
    <source>
        <dbReference type="EMBL" id="MPW19760.1"/>
    </source>
</evidence>
<dbReference type="Pfam" id="PF12833">
    <property type="entry name" value="HTH_18"/>
    <property type="match status" value="1"/>
</dbReference>
<dbReference type="InterPro" id="IPR018060">
    <property type="entry name" value="HTH_AraC"/>
</dbReference>
<dbReference type="InterPro" id="IPR052158">
    <property type="entry name" value="INH-QAR"/>
</dbReference>
<keyword evidence="1" id="KW-0805">Transcription regulation</keyword>
<dbReference type="SUPFAM" id="SSF46689">
    <property type="entry name" value="Homeodomain-like"/>
    <property type="match status" value="2"/>
</dbReference>
<keyword evidence="2" id="KW-0804">Transcription</keyword>
<dbReference type="Pfam" id="PF01965">
    <property type="entry name" value="DJ-1_PfpI"/>
    <property type="match status" value="1"/>
</dbReference>
<evidence type="ECO:0000256" key="3">
    <source>
        <dbReference type="SAM" id="MobiDB-lite"/>
    </source>
</evidence>
<evidence type="ECO:0000256" key="2">
    <source>
        <dbReference type="ARBA" id="ARBA00023163"/>
    </source>
</evidence>
<comment type="caution">
    <text evidence="5">The sequence shown here is derived from an EMBL/GenBank/DDBJ whole genome shotgun (WGS) entry which is preliminary data.</text>
</comment>
<evidence type="ECO:0000259" key="4">
    <source>
        <dbReference type="PROSITE" id="PS01124"/>
    </source>
</evidence>
<dbReference type="SUPFAM" id="SSF52317">
    <property type="entry name" value="Class I glutamine amidotransferase-like"/>
    <property type="match status" value="1"/>
</dbReference>
<dbReference type="Proteomes" id="UP000484381">
    <property type="component" value="Unassembled WGS sequence"/>
</dbReference>
<dbReference type="Gene3D" id="3.40.50.880">
    <property type="match status" value="1"/>
</dbReference>
<dbReference type="CDD" id="cd03136">
    <property type="entry name" value="GATase1_AraC_ArgR_like"/>
    <property type="match status" value="1"/>
</dbReference>
<name>A0A7X1ND42_9BURK</name>
<protein>
    <submittedName>
        <fullName evidence="5">Helix-turn-helix domain-containing protein</fullName>
    </submittedName>
</protein>
<feature type="domain" description="HTH araC/xylS-type" evidence="4">
    <location>
        <begin position="225"/>
        <end position="323"/>
    </location>
</feature>
<dbReference type="PROSITE" id="PS01124">
    <property type="entry name" value="HTH_ARAC_FAMILY_2"/>
    <property type="match status" value="1"/>
</dbReference>
<sequence length="366" mass="40002">MVEPAPVRFGIVLLPNFTLTALSGFIDTLRLASDVGDKSRPERCTWQIVGENLRPVRASCGVQMSPWTTFDGAVDYQYIVVVGGLLHSGSETTEATLEYLRRAASSGASLVGICTGAFALARAGLVDKQQICISWFHYEDFLERFPFTPTNLVVTDSFFVADGNLITCSGGAASIDVAAAILRRHIAPEVVSKALRILQVADPGARSDQQPFPPSVTSQFSPKIRRAIALMEQHLSSPLGLDELAARVDASPRQLERLFTAETSLTPASYARLVRVRVAVWLLRRSRKSISEVAEVCGFTDASHLGRELKRVVGITPKECRDMDARKLPEALRTLLEGRDLARLNSPVMDTLDLPQPTSTEPLRDA</sequence>
<feature type="compositionally biased region" description="Polar residues" evidence="3">
    <location>
        <begin position="356"/>
        <end position="366"/>
    </location>
</feature>
<dbReference type="PANTHER" id="PTHR43130:SF3">
    <property type="entry name" value="HTH-TYPE TRANSCRIPTIONAL REGULATOR RV1931C"/>
    <property type="match status" value="1"/>
</dbReference>
<reference evidence="5 6" key="1">
    <citation type="submission" date="2019-10" db="EMBL/GenBank/DDBJ databases">
        <title>Paraburkholderia sp. isolated from nodules of Mimosa pudica from Brazilian Atlantic Forest soils.</title>
        <authorList>
            <person name="Paulitsch F."/>
            <person name="Hungria M."/>
            <person name="Dall'Agnol R."/>
        </authorList>
    </citation>
    <scope>NUCLEOTIDE SEQUENCE [LARGE SCALE GENOMIC DNA]</scope>
    <source>
        <strain evidence="5 6">CNPSo 3157</strain>
    </source>
</reference>